<evidence type="ECO:0000256" key="1">
    <source>
        <dbReference type="PROSITE-ProRule" id="PRU00047"/>
    </source>
</evidence>
<evidence type="ECO:0000259" key="3">
    <source>
        <dbReference type="PROSITE" id="PS50158"/>
    </source>
</evidence>
<gene>
    <name evidence="4" type="ORF">BELL_0048g00140</name>
</gene>
<dbReference type="InterPro" id="IPR001878">
    <property type="entry name" value="Znf_CCHC"/>
</dbReference>
<feature type="region of interest" description="Disordered" evidence="2">
    <location>
        <begin position="218"/>
        <end position="241"/>
    </location>
</feature>
<evidence type="ECO:0000313" key="4">
    <source>
        <dbReference type="EMBL" id="TGO78961.1"/>
    </source>
</evidence>
<dbReference type="EMBL" id="PQXM01000048">
    <property type="protein sequence ID" value="TGO78961.1"/>
    <property type="molecule type" value="Genomic_DNA"/>
</dbReference>
<reference evidence="4 5" key="1">
    <citation type="submission" date="2017-12" db="EMBL/GenBank/DDBJ databases">
        <title>Comparative genomics of Botrytis spp.</title>
        <authorList>
            <person name="Valero-Jimenez C.A."/>
            <person name="Tapia P."/>
            <person name="Veloso J."/>
            <person name="Silva-Moreno E."/>
            <person name="Staats M."/>
            <person name="Valdes J.H."/>
            <person name="Van Kan J.A.L."/>
        </authorList>
    </citation>
    <scope>NUCLEOTIDE SEQUENCE [LARGE SCALE GENOMIC DNA]</scope>
    <source>
        <strain evidence="4 5">Be9601</strain>
    </source>
</reference>
<keyword evidence="1" id="KW-0479">Metal-binding</keyword>
<proteinExistence type="predicted"/>
<keyword evidence="1" id="KW-0862">Zinc</keyword>
<name>A0A4Z1JYH0_9HELO</name>
<comment type="caution">
    <text evidence="4">The sequence shown here is derived from an EMBL/GenBank/DDBJ whole genome shotgun (WGS) entry which is preliminary data.</text>
</comment>
<dbReference type="Proteomes" id="UP000297229">
    <property type="component" value="Unassembled WGS sequence"/>
</dbReference>
<organism evidence="4 5">
    <name type="scientific">Botrytis elliptica</name>
    <dbReference type="NCBI Taxonomy" id="278938"/>
    <lineage>
        <taxon>Eukaryota</taxon>
        <taxon>Fungi</taxon>
        <taxon>Dikarya</taxon>
        <taxon>Ascomycota</taxon>
        <taxon>Pezizomycotina</taxon>
        <taxon>Leotiomycetes</taxon>
        <taxon>Helotiales</taxon>
        <taxon>Sclerotiniaceae</taxon>
        <taxon>Botrytis</taxon>
    </lineage>
</organism>
<keyword evidence="5" id="KW-1185">Reference proteome</keyword>
<dbReference type="PROSITE" id="PS50158">
    <property type="entry name" value="ZF_CCHC"/>
    <property type="match status" value="1"/>
</dbReference>
<accession>A0A4Z1JYH0</accession>
<feature type="domain" description="CCHC-type" evidence="3">
    <location>
        <begin position="271"/>
        <end position="286"/>
    </location>
</feature>
<dbReference type="GO" id="GO:0003676">
    <property type="term" value="F:nucleic acid binding"/>
    <property type="evidence" value="ECO:0007669"/>
    <property type="project" value="InterPro"/>
</dbReference>
<keyword evidence="1" id="KW-0863">Zinc-finger</keyword>
<protein>
    <recommendedName>
        <fullName evidence="3">CCHC-type domain-containing protein</fullName>
    </recommendedName>
</protein>
<sequence>MPTHRSYSQWLYAIKNRVLYPYPPDSPLNTRDEWISLVDRLKETFNRPPFNKEIRDYVWVSAIWNHYFGLGTIHNAPLFISRPSSCDIDWLMPSIQVLQSDHESQVQPPVLPPQLEEQDHTPENMNVAVATVIAFDEIYVEWYRAITERALDPRRPLVTEEAFRDNLAVLGHGGVDDPPNFLTRPQYIPLEWLPLEIQELHRELALIDRTLGEPARLAEHQEQPQHIRGIQPPPLNIESEERNDIPSPEALLENNASEVDEQHLRRPRIQCINCGRRNHVFYDCPEKCQVCGNKQHFPNCRIQAALNRSRPR</sequence>
<evidence type="ECO:0000256" key="2">
    <source>
        <dbReference type="SAM" id="MobiDB-lite"/>
    </source>
</evidence>
<evidence type="ECO:0000313" key="5">
    <source>
        <dbReference type="Proteomes" id="UP000297229"/>
    </source>
</evidence>
<dbReference type="AlphaFoldDB" id="A0A4Z1JYH0"/>
<dbReference type="Gene3D" id="4.10.60.10">
    <property type="entry name" value="Zinc finger, CCHC-type"/>
    <property type="match status" value="1"/>
</dbReference>
<dbReference type="GO" id="GO:0008270">
    <property type="term" value="F:zinc ion binding"/>
    <property type="evidence" value="ECO:0007669"/>
    <property type="project" value="UniProtKB-KW"/>
</dbReference>